<proteinExistence type="predicted"/>
<evidence type="ECO:0000256" key="2">
    <source>
        <dbReference type="SAM" id="Phobius"/>
    </source>
</evidence>
<keyword evidence="2" id="KW-1133">Transmembrane helix</keyword>
<organism evidence="4 5">
    <name type="scientific">Roseisolibacter agri</name>
    <dbReference type="NCBI Taxonomy" id="2014610"/>
    <lineage>
        <taxon>Bacteria</taxon>
        <taxon>Pseudomonadati</taxon>
        <taxon>Gemmatimonadota</taxon>
        <taxon>Gemmatimonadia</taxon>
        <taxon>Gemmatimonadales</taxon>
        <taxon>Gemmatimonadaceae</taxon>
        <taxon>Roseisolibacter</taxon>
    </lineage>
</organism>
<sequence>MSVRSLVLALLVTAAPAAAQELTTPAVPAPAAAAPQSETPPAPGPTREGARAGVATAPMHAARAAQQGERERAPRNRPGFGQPEALMIVGGAAVVIGLIVGDDAGGILAFGGAVTGLVGLYQYLR</sequence>
<keyword evidence="2" id="KW-0472">Membrane</keyword>
<evidence type="ECO:0000256" key="1">
    <source>
        <dbReference type="SAM" id="MobiDB-lite"/>
    </source>
</evidence>
<dbReference type="RefSeq" id="WP_284348799.1">
    <property type="nucleotide sequence ID" value="NZ_BRXS01000001.1"/>
</dbReference>
<evidence type="ECO:0000313" key="5">
    <source>
        <dbReference type="Proteomes" id="UP001161325"/>
    </source>
</evidence>
<protein>
    <submittedName>
        <fullName evidence="4">Uncharacterized protein</fullName>
    </submittedName>
</protein>
<feature type="compositionally biased region" description="Low complexity" evidence="1">
    <location>
        <begin position="27"/>
        <end position="37"/>
    </location>
</feature>
<feature type="region of interest" description="Disordered" evidence="1">
    <location>
        <begin position="27"/>
        <end position="80"/>
    </location>
</feature>
<reference evidence="4" key="1">
    <citation type="submission" date="2022-08" db="EMBL/GenBank/DDBJ databases">
        <title>Draft genome sequencing of Roseisolibacter agri AW1220.</title>
        <authorList>
            <person name="Tobiishi Y."/>
            <person name="Tonouchi A."/>
        </authorList>
    </citation>
    <scope>NUCLEOTIDE SEQUENCE</scope>
    <source>
        <strain evidence="4">AW1220</strain>
    </source>
</reference>
<feature type="signal peptide" evidence="3">
    <location>
        <begin position="1"/>
        <end position="19"/>
    </location>
</feature>
<name>A0AA37QCS2_9BACT</name>
<dbReference type="AlphaFoldDB" id="A0AA37QCS2"/>
<feature type="chain" id="PRO_5041311762" evidence="3">
    <location>
        <begin position="20"/>
        <end position="125"/>
    </location>
</feature>
<feature type="transmembrane region" description="Helical" evidence="2">
    <location>
        <begin position="80"/>
        <end position="100"/>
    </location>
</feature>
<evidence type="ECO:0000256" key="3">
    <source>
        <dbReference type="SAM" id="SignalP"/>
    </source>
</evidence>
<dbReference type="EMBL" id="BRXS01000001">
    <property type="protein sequence ID" value="GLC24348.1"/>
    <property type="molecule type" value="Genomic_DNA"/>
</dbReference>
<accession>A0AA37QCS2</accession>
<keyword evidence="5" id="KW-1185">Reference proteome</keyword>
<keyword evidence="2" id="KW-0812">Transmembrane</keyword>
<comment type="caution">
    <text evidence="4">The sequence shown here is derived from an EMBL/GenBank/DDBJ whole genome shotgun (WGS) entry which is preliminary data.</text>
</comment>
<keyword evidence="3" id="KW-0732">Signal</keyword>
<gene>
    <name evidence="4" type="ORF">rosag_08610</name>
</gene>
<evidence type="ECO:0000313" key="4">
    <source>
        <dbReference type="EMBL" id="GLC24348.1"/>
    </source>
</evidence>
<feature type="transmembrane region" description="Helical" evidence="2">
    <location>
        <begin position="107"/>
        <end position="124"/>
    </location>
</feature>
<dbReference type="Proteomes" id="UP001161325">
    <property type="component" value="Unassembled WGS sequence"/>
</dbReference>